<dbReference type="OrthoDB" id="4224340at2"/>
<gene>
    <name evidence="1" type="ORF">SAMN02787144_1019136</name>
</gene>
<sequence length="69" mass="7545">MWPGRDKCPWAGLPAPAGTAELRGWLDEEPVVVAWIEGRPYWPQDPYQSIDPSGPEALGALTEMVPGPM</sequence>
<evidence type="ECO:0000313" key="1">
    <source>
        <dbReference type="EMBL" id="SFY34931.1"/>
    </source>
</evidence>
<reference evidence="1 2" key="1">
    <citation type="submission" date="2016-11" db="EMBL/GenBank/DDBJ databases">
        <authorList>
            <person name="Jaros S."/>
            <person name="Januszkiewicz K."/>
            <person name="Wedrychowicz H."/>
        </authorList>
    </citation>
    <scope>NUCLEOTIDE SEQUENCE [LARGE SCALE GENOMIC DNA]</scope>
    <source>
        <strain evidence="1 2">OK807</strain>
    </source>
</reference>
<organism evidence="1 2">
    <name type="scientific">Streptomyces atratus</name>
    <dbReference type="NCBI Taxonomy" id="1893"/>
    <lineage>
        <taxon>Bacteria</taxon>
        <taxon>Bacillati</taxon>
        <taxon>Actinomycetota</taxon>
        <taxon>Actinomycetes</taxon>
        <taxon>Kitasatosporales</taxon>
        <taxon>Streptomycetaceae</taxon>
        <taxon>Streptomyces</taxon>
    </lineage>
</organism>
<proteinExistence type="predicted"/>
<name>A0A1K2EHQ1_STRAR</name>
<protein>
    <submittedName>
        <fullName evidence="1">Uncharacterized protein</fullName>
    </submittedName>
</protein>
<dbReference type="EMBL" id="FPJO01000019">
    <property type="protein sequence ID" value="SFY34931.1"/>
    <property type="molecule type" value="Genomic_DNA"/>
</dbReference>
<dbReference type="AlphaFoldDB" id="A0A1K2EHQ1"/>
<evidence type="ECO:0000313" key="2">
    <source>
        <dbReference type="Proteomes" id="UP000181909"/>
    </source>
</evidence>
<dbReference type="Proteomes" id="UP000181909">
    <property type="component" value="Unassembled WGS sequence"/>
</dbReference>
<dbReference type="RefSeq" id="WP_072487875.1">
    <property type="nucleotide sequence ID" value="NZ_CP108276.1"/>
</dbReference>
<accession>A0A1K2EHQ1</accession>